<accession>A0A8J5W715</accession>
<dbReference type="OrthoDB" id="1932188at2759"/>
<dbReference type="InterPro" id="IPR006839">
    <property type="entry name" value="DarP"/>
</dbReference>
<comment type="caution">
    <text evidence="3">The sequence shown here is derived from an EMBL/GenBank/DDBJ whole genome shotgun (WGS) entry which is preliminary data.</text>
</comment>
<feature type="compositionally biased region" description="Basic and acidic residues" evidence="1">
    <location>
        <begin position="65"/>
        <end position="74"/>
    </location>
</feature>
<protein>
    <submittedName>
        <fullName evidence="3">Uncharacterized protein</fullName>
    </submittedName>
</protein>
<evidence type="ECO:0000313" key="3">
    <source>
        <dbReference type="EMBL" id="KAG8083524.1"/>
    </source>
</evidence>
<evidence type="ECO:0000256" key="2">
    <source>
        <dbReference type="SAM" id="SignalP"/>
    </source>
</evidence>
<dbReference type="Proteomes" id="UP000729402">
    <property type="component" value="Unassembled WGS sequence"/>
</dbReference>
<dbReference type="Pfam" id="PF04751">
    <property type="entry name" value="DarP"/>
    <property type="match status" value="1"/>
</dbReference>
<feature type="region of interest" description="Disordered" evidence="1">
    <location>
        <begin position="49"/>
        <end position="74"/>
    </location>
</feature>
<feature type="signal peptide" evidence="2">
    <location>
        <begin position="1"/>
        <end position="27"/>
    </location>
</feature>
<feature type="chain" id="PRO_5035164098" evidence="2">
    <location>
        <begin position="28"/>
        <end position="422"/>
    </location>
</feature>
<keyword evidence="2" id="KW-0732">Signal</keyword>
<sequence length="422" mass="46353">MAFAAAAAAAAPLRRLLLLSLNPTCLFSSVAPSSGSFSFPRALRPAGLLPSDMEDSDDSNTGDGAAEHLRKSRNDLKREARRAVQWGMDLAKFSPLQIKRILRASSLDREVFDALMLVKKFGPDVREGKRRQFNYIDQLSNPSLHFPSKQPKRSNGENQLQRSWSGFNLDSAASCGGSGSGSGSRYIAGDCSDTCSSSNGGDGGKSPKCWPSGPLPGVNKVHGPILSARAFNLQKRITCGRSRRQDQFGGDDSQTWEGNYSVTKTRRSGRLRSLLRSWLGASSDRLLSGGCEGRAEIFAALHRASCQPKTFVGSGGEKIVVVFGSINFRLRDEYALRFPAKAINARWYTDWILRWFYAEVGASSRLAGPLREIHFRKEALVHSDLGQLEARLNLLQKISHRLSMRDLAEEFLGLQISPLMAN</sequence>
<dbReference type="AlphaFoldDB" id="A0A8J5W715"/>
<organism evidence="3 4">
    <name type="scientific">Zizania palustris</name>
    <name type="common">Northern wild rice</name>
    <dbReference type="NCBI Taxonomy" id="103762"/>
    <lineage>
        <taxon>Eukaryota</taxon>
        <taxon>Viridiplantae</taxon>
        <taxon>Streptophyta</taxon>
        <taxon>Embryophyta</taxon>
        <taxon>Tracheophyta</taxon>
        <taxon>Spermatophyta</taxon>
        <taxon>Magnoliopsida</taxon>
        <taxon>Liliopsida</taxon>
        <taxon>Poales</taxon>
        <taxon>Poaceae</taxon>
        <taxon>BOP clade</taxon>
        <taxon>Oryzoideae</taxon>
        <taxon>Oryzeae</taxon>
        <taxon>Zizaniinae</taxon>
        <taxon>Zizania</taxon>
    </lineage>
</organism>
<evidence type="ECO:0000313" key="4">
    <source>
        <dbReference type="Proteomes" id="UP000729402"/>
    </source>
</evidence>
<evidence type="ECO:0000256" key="1">
    <source>
        <dbReference type="SAM" id="MobiDB-lite"/>
    </source>
</evidence>
<dbReference type="PANTHER" id="PTHR36898:SF1">
    <property type="entry name" value="OS04G0250700 PROTEIN"/>
    <property type="match status" value="1"/>
</dbReference>
<keyword evidence="4" id="KW-1185">Reference proteome</keyword>
<dbReference type="PANTHER" id="PTHR36898">
    <property type="entry name" value="OSJNBB0026I12.6 PROTEIN"/>
    <property type="match status" value="1"/>
</dbReference>
<dbReference type="EMBL" id="JAAALK010000085">
    <property type="protein sequence ID" value="KAG8083524.1"/>
    <property type="molecule type" value="Genomic_DNA"/>
</dbReference>
<reference evidence="3" key="1">
    <citation type="journal article" date="2021" name="bioRxiv">
        <title>Whole Genome Assembly and Annotation of Northern Wild Rice, Zizania palustris L., Supports a Whole Genome Duplication in the Zizania Genus.</title>
        <authorList>
            <person name="Haas M."/>
            <person name="Kono T."/>
            <person name="Macchietto M."/>
            <person name="Millas R."/>
            <person name="McGilp L."/>
            <person name="Shao M."/>
            <person name="Duquette J."/>
            <person name="Hirsch C.N."/>
            <person name="Kimball J."/>
        </authorList>
    </citation>
    <scope>NUCLEOTIDE SEQUENCE</scope>
    <source>
        <tissue evidence="3">Fresh leaf tissue</tissue>
    </source>
</reference>
<feature type="region of interest" description="Disordered" evidence="1">
    <location>
        <begin position="140"/>
        <end position="159"/>
    </location>
</feature>
<gene>
    <name evidence="3" type="ORF">GUJ93_ZPchr0015g7008</name>
</gene>
<proteinExistence type="predicted"/>
<name>A0A8J5W715_ZIZPA</name>
<reference evidence="3" key="2">
    <citation type="submission" date="2021-02" db="EMBL/GenBank/DDBJ databases">
        <authorList>
            <person name="Kimball J.A."/>
            <person name="Haas M.W."/>
            <person name="Macchietto M."/>
            <person name="Kono T."/>
            <person name="Duquette J."/>
            <person name="Shao M."/>
        </authorList>
    </citation>
    <scope>NUCLEOTIDE SEQUENCE</scope>
    <source>
        <tissue evidence="3">Fresh leaf tissue</tissue>
    </source>
</reference>